<keyword evidence="7" id="KW-0677">Repeat</keyword>
<organism evidence="20 21">
    <name type="scientific">Pleurodeles waltl</name>
    <name type="common">Iberian ribbed newt</name>
    <dbReference type="NCBI Taxonomy" id="8319"/>
    <lineage>
        <taxon>Eukaryota</taxon>
        <taxon>Metazoa</taxon>
        <taxon>Chordata</taxon>
        <taxon>Craniata</taxon>
        <taxon>Vertebrata</taxon>
        <taxon>Euteleostomi</taxon>
        <taxon>Amphibia</taxon>
        <taxon>Batrachia</taxon>
        <taxon>Caudata</taxon>
        <taxon>Salamandroidea</taxon>
        <taxon>Salamandridae</taxon>
        <taxon>Pleurodelinae</taxon>
        <taxon>Pleurodeles</taxon>
    </lineage>
</organism>
<feature type="transmembrane region" description="Helical" evidence="16">
    <location>
        <begin position="313"/>
        <end position="335"/>
    </location>
</feature>
<evidence type="ECO:0000256" key="16">
    <source>
        <dbReference type="SAM" id="Phobius"/>
    </source>
</evidence>
<dbReference type="FunFam" id="3.80.10.10:FF:000156">
    <property type="entry name" value="volume-regulated anion channel subunit LRRC8C isoform X2"/>
    <property type="match status" value="1"/>
</dbReference>
<dbReference type="PANTHER" id="PTHR48051:SF58">
    <property type="entry name" value="VOLUME-REGULATED ANION CHANNEL SUBUNIT LRRC8E"/>
    <property type="match status" value="1"/>
</dbReference>
<comment type="caution">
    <text evidence="20">The sequence shown here is derived from an EMBL/GenBank/DDBJ whole genome shotgun (WGS) entry which is preliminary data.</text>
</comment>
<keyword evidence="12" id="KW-0407">Ion channel</keyword>
<keyword evidence="3" id="KW-0813">Transport</keyword>
<evidence type="ECO:0000259" key="19">
    <source>
        <dbReference type="Pfam" id="PF23598"/>
    </source>
</evidence>
<keyword evidence="11" id="KW-1015">Disulfide bond</keyword>
<evidence type="ECO:0000256" key="8">
    <source>
        <dbReference type="ARBA" id="ARBA00022989"/>
    </source>
</evidence>
<evidence type="ECO:0000256" key="7">
    <source>
        <dbReference type="ARBA" id="ARBA00022737"/>
    </source>
</evidence>
<dbReference type="AlphaFoldDB" id="A0AAV7T8N1"/>
<feature type="chain" id="PRO_5043967193" evidence="17">
    <location>
        <begin position="17"/>
        <end position="798"/>
    </location>
</feature>
<keyword evidence="17" id="KW-0732">Signal</keyword>
<evidence type="ECO:0000313" key="20">
    <source>
        <dbReference type="EMBL" id="KAJ1172783.1"/>
    </source>
</evidence>
<evidence type="ECO:0000256" key="15">
    <source>
        <dbReference type="ARBA" id="ARBA00024167"/>
    </source>
</evidence>
<dbReference type="InterPro" id="IPR050216">
    <property type="entry name" value="LRR_domain-containing"/>
</dbReference>
<evidence type="ECO:0000256" key="6">
    <source>
        <dbReference type="ARBA" id="ARBA00022692"/>
    </source>
</evidence>
<keyword evidence="8 16" id="KW-1133">Transmembrane helix</keyword>
<dbReference type="SMART" id="SM00365">
    <property type="entry name" value="LRR_SD22"/>
    <property type="match status" value="3"/>
</dbReference>
<feature type="signal peptide" evidence="17">
    <location>
        <begin position="1"/>
        <end position="16"/>
    </location>
</feature>
<evidence type="ECO:0000256" key="9">
    <source>
        <dbReference type="ARBA" id="ARBA00023065"/>
    </source>
</evidence>
<dbReference type="Pfam" id="PF23598">
    <property type="entry name" value="LRR_14"/>
    <property type="match status" value="1"/>
</dbReference>
<dbReference type="InterPro" id="IPR003591">
    <property type="entry name" value="Leu-rich_rpt_typical-subtyp"/>
</dbReference>
<dbReference type="InterPro" id="IPR032675">
    <property type="entry name" value="LRR_dom_sf"/>
</dbReference>
<dbReference type="InterPro" id="IPR021040">
    <property type="entry name" value="LRRC8_Pannexin-like"/>
</dbReference>
<dbReference type="GO" id="GO:0005886">
    <property type="term" value="C:plasma membrane"/>
    <property type="evidence" value="ECO:0007669"/>
    <property type="project" value="UniProtKB-SubCell"/>
</dbReference>
<dbReference type="InterPro" id="IPR001611">
    <property type="entry name" value="Leu-rich_rpt"/>
</dbReference>
<keyword evidence="6 16" id="KW-0812">Transmembrane</keyword>
<feature type="domain" description="Disease resistance R13L4/SHOC-2-like LRR" evidence="19">
    <location>
        <begin position="672"/>
        <end position="732"/>
    </location>
</feature>
<protein>
    <submittedName>
        <fullName evidence="20">Uncharacterized protein</fullName>
    </submittedName>
</protein>
<keyword evidence="4" id="KW-1003">Cell membrane</keyword>
<dbReference type="GO" id="GO:0005737">
    <property type="term" value="C:cytoplasm"/>
    <property type="evidence" value="ECO:0007669"/>
    <property type="project" value="TreeGrafter"/>
</dbReference>
<evidence type="ECO:0000256" key="13">
    <source>
        <dbReference type="ARBA" id="ARBA00024145"/>
    </source>
</evidence>
<keyword evidence="10 16" id="KW-0472">Membrane</keyword>
<proteinExistence type="inferred from homology"/>
<comment type="catalytic activity">
    <reaction evidence="15">
        <text>chloride(in) = chloride(out)</text>
        <dbReference type="Rhea" id="RHEA:29823"/>
        <dbReference type="ChEBI" id="CHEBI:17996"/>
    </reaction>
</comment>
<comment type="catalytic activity">
    <reaction evidence="14">
        <text>taurine(out) = taurine(in)</text>
        <dbReference type="Rhea" id="RHEA:66328"/>
        <dbReference type="ChEBI" id="CHEBI:507393"/>
    </reaction>
</comment>
<evidence type="ECO:0000256" key="3">
    <source>
        <dbReference type="ARBA" id="ARBA00022448"/>
    </source>
</evidence>
<reference evidence="20" key="1">
    <citation type="journal article" date="2022" name="bioRxiv">
        <title>Sequencing and chromosome-scale assembly of the giantPleurodeles waltlgenome.</title>
        <authorList>
            <person name="Brown T."/>
            <person name="Elewa A."/>
            <person name="Iarovenko S."/>
            <person name="Subramanian E."/>
            <person name="Araus A.J."/>
            <person name="Petzold A."/>
            <person name="Susuki M."/>
            <person name="Suzuki K.-i.T."/>
            <person name="Hayashi T."/>
            <person name="Toyoda A."/>
            <person name="Oliveira C."/>
            <person name="Osipova E."/>
            <person name="Leigh N.D."/>
            <person name="Simon A."/>
            <person name="Yun M.H."/>
        </authorList>
    </citation>
    <scope>NUCLEOTIDE SEQUENCE</scope>
    <source>
        <strain evidence="20">20211129_DDA</strain>
        <tissue evidence="20">Liver</tissue>
    </source>
</reference>
<dbReference type="Gene3D" id="3.80.10.10">
    <property type="entry name" value="Ribonuclease Inhibitor"/>
    <property type="match status" value="3"/>
</dbReference>
<dbReference type="PANTHER" id="PTHR48051">
    <property type="match status" value="1"/>
</dbReference>
<dbReference type="EMBL" id="JANPWB010000007">
    <property type="protein sequence ID" value="KAJ1172783.1"/>
    <property type="molecule type" value="Genomic_DNA"/>
</dbReference>
<dbReference type="SMART" id="SM00364">
    <property type="entry name" value="LRR_BAC"/>
    <property type="match status" value="5"/>
</dbReference>
<evidence type="ECO:0000256" key="4">
    <source>
        <dbReference type="ARBA" id="ARBA00022475"/>
    </source>
</evidence>
<dbReference type="SUPFAM" id="SSF52058">
    <property type="entry name" value="L domain-like"/>
    <property type="match status" value="1"/>
</dbReference>
<dbReference type="InterPro" id="IPR055414">
    <property type="entry name" value="LRR_R13L4/SHOC2-like"/>
</dbReference>
<evidence type="ECO:0000256" key="14">
    <source>
        <dbReference type="ARBA" id="ARBA00024158"/>
    </source>
</evidence>
<dbReference type="Pfam" id="PF13855">
    <property type="entry name" value="LRR_8"/>
    <property type="match status" value="1"/>
</dbReference>
<dbReference type="SMART" id="SM00369">
    <property type="entry name" value="LRR_TYP"/>
    <property type="match status" value="7"/>
</dbReference>
<dbReference type="GO" id="GO:0034220">
    <property type="term" value="P:monoatomic ion transmembrane transport"/>
    <property type="evidence" value="ECO:0007669"/>
    <property type="project" value="UniProtKB-KW"/>
</dbReference>
<dbReference type="Proteomes" id="UP001066276">
    <property type="component" value="Chromosome 4_1"/>
</dbReference>
<comment type="catalytic activity">
    <reaction evidence="13">
        <text>iodide(out) = iodide(in)</text>
        <dbReference type="Rhea" id="RHEA:66324"/>
        <dbReference type="ChEBI" id="CHEBI:16382"/>
    </reaction>
</comment>
<dbReference type="Pfam" id="PF12534">
    <property type="entry name" value="Pannexin_like"/>
    <property type="match status" value="1"/>
</dbReference>
<dbReference type="PROSITE" id="PS51450">
    <property type="entry name" value="LRR"/>
    <property type="match status" value="3"/>
</dbReference>
<evidence type="ECO:0000256" key="12">
    <source>
        <dbReference type="ARBA" id="ARBA00023303"/>
    </source>
</evidence>
<name>A0AAV7T8N1_PLEWA</name>
<evidence type="ECO:0000256" key="2">
    <source>
        <dbReference type="ARBA" id="ARBA00010471"/>
    </source>
</evidence>
<keyword evidence="9" id="KW-0406">Ion transport</keyword>
<evidence type="ECO:0000256" key="17">
    <source>
        <dbReference type="SAM" id="SignalP"/>
    </source>
</evidence>
<sequence length="798" mass="90331">MDYLVILMLMVSFFSGTLLISKDQVVCLPLDENVSKTTNSSHLPTVALATTASTLTATSDVVHETSSGSVVGAAFGEEPHLPFSRRASTTGGHPTNLDYQQYIYISHVCYQKALPWYSKYSPYLALMHSLILLISSNFWFKYPKTSSKIEHFISILKKCFESPWTTKALSETACQHSEEDPGRLKSCASRAYEGRTTDDVSSPGSYRGDIPFEISEVSSSNILDKKDGEQAKALFEKIRKFRTHTEDADLIYKVYVGQTVFKVVKFLIILGYTSSFVGSIHFRHICKPNIKSLTGYSIFFCTHNLAFILQKLLITYIGLVCIYGLVGIYTLFWIFKKSLKEYSFEKVREESNFSDIPDVKNDFAFLLHMADQYDQLYSKRFAIFLSAVSENKLLELNLNHEWTYEKLRQHINRNSSGKLELQLFMLSGLPKAVFEMMDLEVLKLELISDVKLPAKISKMSCLTELYLYHCPAKVEHIAFSFLRDHLRVLHIKFTDIDEIPLWVYSLKNLLELHLSGNLSSVNNKVISLESLKELKNLKVLTIKSNLNKVPSAVTDLASHLSRLVIENDGTKLVILNNLKKMSNLLELELHHCELEKIPHAVFSLTSLQKLDLQSNGIQAIEDMASFQHLRRLTCLKLCHNAISSIPNSIEVVKNLEQLFLSNNKLNFVPTALFTLVKLRHLDLSNNLIQVLPEEIGQLGLLQVLSVSGNQLEELPSQLFKCLRLKTLHVGRNKLSSLSPEIGELIHLTNLDLRGNVLQALPSEISFCSLLKRSGLSVEEDLLQTLPSYIREGLVEHSL</sequence>
<evidence type="ECO:0000256" key="11">
    <source>
        <dbReference type="ARBA" id="ARBA00023157"/>
    </source>
</evidence>
<evidence type="ECO:0000313" key="21">
    <source>
        <dbReference type="Proteomes" id="UP001066276"/>
    </source>
</evidence>
<keyword evidence="5" id="KW-0433">Leucine-rich repeat</keyword>
<keyword evidence="21" id="KW-1185">Reference proteome</keyword>
<comment type="similarity">
    <text evidence="2">Belongs to the LRRC8 family.</text>
</comment>
<evidence type="ECO:0000256" key="5">
    <source>
        <dbReference type="ARBA" id="ARBA00022614"/>
    </source>
</evidence>
<gene>
    <name evidence="20" type="ORF">NDU88_004625</name>
</gene>
<feature type="domain" description="LRRC8 pannexin-like TM region" evidence="18">
    <location>
        <begin position="1"/>
        <end position="331"/>
    </location>
</feature>
<evidence type="ECO:0000259" key="18">
    <source>
        <dbReference type="Pfam" id="PF12534"/>
    </source>
</evidence>
<accession>A0AAV7T8N1</accession>
<comment type="subcellular location">
    <subcellularLocation>
        <location evidence="1">Cell membrane</location>
        <topology evidence="1">Multi-pass membrane protein</topology>
    </subcellularLocation>
</comment>
<evidence type="ECO:0000256" key="1">
    <source>
        <dbReference type="ARBA" id="ARBA00004651"/>
    </source>
</evidence>
<evidence type="ECO:0000256" key="10">
    <source>
        <dbReference type="ARBA" id="ARBA00023136"/>
    </source>
</evidence>